<proteinExistence type="predicted"/>
<gene>
    <name evidence="2" type="ORF">HNY73_018188</name>
</gene>
<comment type="caution">
    <text evidence="2">The sequence shown here is derived from an EMBL/GenBank/DDBJ whole genome shotgun (WGS) entry which is preliminary data.</text>
</comment>
<evidence type="ECO:0000313" key="2">
    <source>
        <dbReference type="EMBL" id="KAF8770689.1"/>
    </source>
</evidence>
<evidence type="ECO:0000313" key="3">
    <source>
        <dbReference type="Proteomes" id="UP000807504"/>
    </source>
</evidence>
<protein>
    <submittedName>
        <fullName evidence="2">Uncharacterized protein</fullName>
    </submittedName>
</protein>
<feature type="compositionally biased region" description="Polar residues" evidence="1">
    <location>
        <begin position="65"/>
        <end position="74"/>
    </location>
</feature>
<feature type="region of interest" description="Disordered" evidence="1">
    <location>
        <begin position="52"/>
        <end position="108"/>
    </location>
</feature>
<keyword evidence="3" id="KW-1185">Reference proteome</keyword>
<reference evidence="2" key="2">
    <citation type="submission" date="2020-06" db="EMBL/GenBank/DDBJ databases">
        <authorList>
            <person name="Sheffer M."/>
        </authorList>
    </citation>
    <scope>NUCLEOTIDE SEQUENCE</scope>
</reference>
<reference evidence="2" key="1">
    <citation type="journal article" date="2020" name="bioRxiv">
        <title>Chromosome-level reference genome of the European wasp spider Argiope bruennichi: a resource for studies on range expansion and evolutionary adaptation.</title>
        <authorList>
            <person name="Sheffer M.M."/>
            <person name="Hoppe A."/>
            <person name="Krehenwinkel H."/>
            <person name="Uhl G."/>
            <person name="Kuss A.W."/>
            <person name="Jensen L."/>
            <person name="Jensen C."/>
            <person name="Gillespie R.G."/>
            <person name="Hoff K.J."/>
            <person name="Prost S."/>
        </authorList>
    </citation>
    <scope>NUCLEOTIDE SEQUENCE</scope>
</reference>
<sequence>MTIVNYWRTRLTNGRSTVYSTKMCRFAGFEDRCANRNISGLLRLEVPLPSETQVKKKQSKRSRFNEQTSDQGLPSSCKRSKKRFGTETGMREGMSALQSVDRDAGTVAPSSEVREQMLRLSSHQYALIFTRGLKGLDS</sequence>
<dbReference type="EMBL" id="JABXBU010002228">
    <property type="protein sequence ID" value="KAF8770689.1"/>
    <property type="molecule type" value="Genomic_DNA"/>
</dbReference>
<accession>A0A8T0ED55</accession>
<dbReference type="AlphaFoldDB" id="A0A8T0ED55"/>
<evidence type="ECO:0000256" key="1">
    <source>
        <dbReference type="SAM" id="MobiDB-lite"/>
    </source>
</evidence>
<name>A0A8T0ED55_ARGBR</name>
<organism evidence="2 3">
    <name type="scientific">Argiope bruennichi</name>
    <name type="common">Wasp spider</name>
    <name type="synonym">Aranea bruennichi</name>
    <dbReference type="NCBI Taxonomy" id="94029"/>
    <lineage>
        <taxon>Eukaryota</taxon>
        <taxon>Metazoa</taxon>
        <taxon>Ecdysozoa</taxon>
        <taxon>Arthropoda</taxon>
        <taxon>Chelicerata</taxon>
        <taxon>Arachnida</taxon>
        <taxon>Araneae</taxon>
        <taxon>Araneomorphae</taxon>
        <taxon>Entelegynae</taxon>
        <taxon>Araneoidea</taxon>
        <taxon>Araneidae</taxon>
        <taxon>Argiope</taxon>
    </lineage>
</organism>
<dbReference type="Proteomes" id="UP000807504">
    <property type="component" value="Unassembled WGS sequence"/>
</dbReference>